<name>A0A0F9DHJ6_9ZZZZ</name>
<organism evidence="2">
    <name type="scientific">marine sediment metagenome</name>
    <dbReference type="NCBI Taxonomy" id="412755"/>
    <lineage>
        <taxon>unclassified sequences</taxon>
        <taxon>metagenomes</taxon>
        <taxon>ecological metagenomes</taxon>
    </lineage>
</organism>
<feature type="transmembrane region" description="Helical" evidence="1">
    <location>
        <begin position="6"/>
        <end position="25"/>
    </location>
</feature>
<evidence type="ECO:0000256" key="1">
    <source>
        <dbReference type="SAM" id="Phobius"/>
    </source>
</evidence>
<dbReference type="EMBL" id="LAZR01031605">
    <property type="protein sequence ID" value="KKL53276.1"/>
    <property type="molecule type" value="Genomic_DNA"/>
</dbReference>
<comment type="caution">
    <text evidence="2">The sequence shown here is derived from an EMBL/GenBank/DDBJ whole genome shotgun (WGS) entry which is preliminary data.</text>
</comment>
<feature type="transmembrane region" description="Helical" evidence="1">
    <location>
        <begin position="147"/>
        <end position="166"/>
    </location>
</feature>
<keyword evidence="1" id="KW-0472">Membrane</keyword>
<proteinExistence type="predicted"/>
<accession>A0A0F9DHJ6</accession>
<dbReference type="AlphaFoldDB" id="A0A0F9DHJ6"/>
<evidence type="ECO:0000313" key="2">
    <source>
        <dbReference type="EMBL" id="KKL53276.1"/>
    </source>
</evidence>
<protein>
    <submittedName>
        <fullName evidence="2">Uncharacterized protein</fullName>
    </submittedName>
</protein>
<gene>
    <name evidence="2" type="ORF">LCGC14_2277060</name>
</gene>
<keyword evidence="1" id="KW-0812">Transmembrane</keyword>
<reference evidence="2" key="1">
    <citation type="journal article" date="2015" name="Nature">
        <title>Complex archaea that bridge the gap between prokaryotes and eukaryotes.</title>
        <authorList>
            <person name="Spang A."/>
            <person name="Saw J.H."/>
            <person name="Jorgensen S.L."/>
            <person name="Zaremba-Niedzwiedzka K."/>
            <person name="Martijn J."/>
            <person name="Lind A.E."/>
            <person name="van Eijk R."/>
            <person name="Schleper C."/>
            <person name="Guy L."/>
            <person name="Ettema T.J."/>
        </authorList>
    </citation>
    <scope>NUCLEOTIDE SEQUENCE</scope>
</reference>
<sequence>MSVKSFLMAAGIEALIFVVFGYFYGEHKDSGGYDRAVATLSQDSMAVTTDTVWAVADTVIRYEWLIVSEAVIDTVNEVVTYSTRIDTAAVMGKDTVAVISQDISLTEDIFEILMKIDIRPVEKIINVVKTEFRTVVKEVRISEFPNTFLTGFISAVITIIAVALALL</sequence>
<keyword evidence="1" id="KW-1133">Transmembrane helix</keyword>